<reference evidence="1 2" key="1">
    <citation type="submission" date="2019-06" db="EMBL/GenBank/DDBJ databases">
        <title>A chromosome-scale genome assembly of the striped catfish, Pangasianodon hypophthalmus.</title>
        <authorList>
            <person name="Wen M."/>
            <person name="Zahm M."/>
            <person name="Roques C."/>
            <person name="Cabau C."/>
            <person name="Klopp C."/>
            <person name="Donnadieu C."/>
            <person name="Jouanno E."/>
            <person name="Avarre J.-C."/>
            <person name="Campet M."/>
            <person name="Ha T.T.T."/>
            <person name="Dugue R."/>
            <person name="Lampietro C."/>
            <person name="Louis A."/>
            <person name="Herpin A."/>
            <person name="Echchiki A."/>
            <person name="Berthelot C."/>
            <person name="Parey E."/>
            <person name="Roest-Crollius H."/>
            <person name="Braasch I."/>
            <person name="Postlethwait J."/>
            <person name="Bobe J."/>
            <person name="Montfort J."/>
            <person name="Bouchez O."/>
            <person name="Begum T."/>
            <person name="Schartl M."/>
            <person name="Guiguen Y."/>
        </authorList>
    </citation>
    <scope>NUCLEOTIDE SEQUENCE [LARGE SCALE GENOMIC DNA]</scope>
    <source>
        <strain evidence="1 2">Indonesia</strain>
        <tissue evidence="1">Blood</tissue>
    </source>
</reference>
<protein>
    <submittedName>
        <fullName evidence="1">Uncharacterized protein</fullName>
    </submittedName>
</protein>
<comment type="caution">
    <text evidence="1">The sequence shown here is derived from an EMBL/GenBank/DDBJ whole genome shotgun (WGS) entry which is preliminary data.</text>
</comment>
<gene>
    <name evidence="1" type="ORF">PHYPO_G00093690</name>
</gene>
<sequence length="68" mass="6968">MGTRSCCCSCSCCCCYPSGNRALAPAPARARFPTPATRLLALNAVFQLSSPDLAALVSCAMAACVPLL</sequence>
<accession>A0A5N5LAT7</accession>
<dbReference type="EMBL" id="VFJC01000020">
    <property type="protein sequence ID" value="KAB5539834.1"/>
    <property type="molecule type" value="Genomic_DNA"/>
</dbReference>
<evidence type="ECO:0000313" key="1">
    <source>
        <dbReference type="EMBL" id="KAB5539834.1"/>
    </source>
</evidence>
<proteinExistence type="predicted"/>
<dbReference type="Proteomes" id="UP000327468">
    <property type="component" value="Chromosome 19"/>
</dbReference>
<evidence type="ECO:0000313" key="2">
    <source>
        <dbReference type="Proteomes" id="UP000327468"/>
    </source>
</evidence>
<keyword evidence="2" id="KW-1185">Reference proteome</keyword>
<organism evidence="1 2">
    <name type="scientific">Pangasianodon hypophthalmus</name>
    <name type="common">Striped catfish</name>
    <name type="synonym">Helicophagus hypophthalmus</name>
    <dbReference type="NCBI Taxonomy" id="310915"/>
    <lineage>
        <taxon>Eukaryota</taxon>
        <taxon>Metazoa</taxon>
        <taxon>Chordata</taxon>
        <taxon>Craniata</taxon>
        <taxon>Vertebrata</taxon>
        <taxon>Euteleostomi</taxon>
        <taxon>Actinopterygii</taxon>
        <taxon>Neopterygii</taxon>
        <taxon>Teleostei</taxon>
        <taxon>Ostariophysi</taxon>
        <taxon>Siluriformes</taxon>
        <taxon>Pangasiidae</taxon>
        <taxon>Pangasianodon</taxon>
    </lineage>
</organism>
<dbReference type="AlphaFoldDB" id="A0A5N5LAT7"/>
<name>A0A5N5LAT7_PANHP</name>